<name>A0A3N2BC35_9MICO</name>
<comment type="function">
    <text evidence="8">Member of the two-component regulatory system KdpD/KdpE involved in the regulation of the kdp operon. Upon phosphorylation by KdpD, functions as a transcription regulator by direct binding to promoter regions of target genes to positively regulate their expression.</text>
</comment>
<dbReference type="Gene3D" id="6.10.250.690">
    <property type="match status" value="1"/>
</dbReference>
<evidence type="ECO:0000256" key="10">
    <source>
        <dbReference type="PROSITE-ProRule" id="PRU00169"/>
    </source>
</evidence>
<comment type="caution">
    <text evidence="14">The sequence shown here is derived from an EMBL/GenBank/DDBJ whole genome shotgun (WGS) entry which is preliminary data.</text>
</comment>
<dbReference type="EMBL" id="RKHK01000001">
    <property type="protein sequence ID" value="ROR72788.1"/>
    <property type="molecule type" value="Genomic_DNA"/>
</dbReference>
<evidence type="ECO:0000313" key="14">
    <source>
        <dbReference type="EMBL" id="ROR72788.1"/>
    </source>
</evidence>
<dbReference type="SUPFAM" id="SSF52172">
    <property type="entry name" value="CheY-like"/>
    <property type="match status" value="1"/>
</dbReference>
<dbReference type="Proteomes" id="UP000280668">
    <property type="component" value="Unassembled WGS sequence"/>
</dbReference>
<dbReference type="AlphaFoldDB" id="A0A3N2BC35"/>
<dbReference type="OrthoDB" id="162434at2"/>
<dbReference type="Gene3D" id="1.10.10.10">
    <property type="entry name" value="Winged helix-like DNA-binding domain superfamily/Winged helix DNA-binding domain"/>
    <property type="match status" value="1"/>
</dbReference>
<evidence type="ECO:0000259" key="12">
    <source>
        <dbReference type="PROSITE" id="PS50110"/>
    </source>
</evidence>
<keyword evidence="15" id="KW-1185">Reference proteome</keyword>
<proteinExistence type="predicted"/>
<dbReference type="PROSITE" id="PS51755">
    <property type="entry name" value="OMPR_PHOB"/>
    <property type="match status" value="1"/>
</dbReference>
<dbReference type="InterPro" id="IPR001867">
    <property type="entry name" value="OmpR/PhoB-type_DNA-bd"/>
</dbReference>
<dbReference type="Gene3D" id="3.40.50.2300">
    <property type="match status" value="1"/>
</dbReference>
<dbReference type="GO" id="GO:0042802">
    <property type="term" value="F:identical protein binding"/>
    <property type="evidence" value="ECO:0007669"/>
    <property type="project" value="UniProtKB-ARBA"/>
</dbReference>
<evidence type="ECO:0000256" key="8">
    <source>
        <dbReference type="ARBA" id="ARBA00057085"/>
    </source>
</evidence>
<evidence type="ECO:0000256" key="1">
    <source>
        <dbReference type="ARBA" id="ARBA00004496"/>
    </source>
</evidence>
<reference evidence="14 15" key="1">
    <citation type="submission" date="2018-11" db="EMBL/GenBank/DDBJ databases">
        <title>Sequencing the genomes of 1000 actinobacteria strains.</title>
        <authorList>
            <person name="Klenk H.-P."/>
        </authorList>
    </citation>
    <scope>NUCLEOTIDE SEQUENCE [LARGE SCALE GENOMIC DNA]</scope>
    <source>
        <strain evidence="14 15">DSM 11294</strain>
    </source>
</reference>
<evidence type="ECO:0000256" key="11">
    <source>
        <dbReference type="PROSITE-ProRule" id="PRU01091"/>
    </source>
</evidence>
<dbReference type="CDD" id="cd00383">
    <property type="entry name" value="trans_reg_C"/>
    <property type="match status" value="1"/>
</dbReference>
<dbReference type="GO" id="GO:0005829">
    <property type="term" value="C:cytosol"/>
    <property type="evidence" value="ECO:0007669"/>
    <property type="project" value="TreeGrafter"/>
</dbReference>
<keyword evidence="3 10" id="KW-0597">Phosphoprotein</keyword>
<dbReference type="SMART" id="SM00448">
    <property type="entry name" value="REC"/>
    <property type="match status" value="1"/>
</dbReference>
<evidence type="ECO:0000256" key="9">
    <source>
        <dbReference type="ARBA" id="ARBA00074083"/>
    </source>
</evidence>
<dbReference type="FunFam" id="1.10.10.10:FF:000210">
    <property type="entry name" value="Winged-helix transcriptional response regulator KdpE"/>
    <property type="match status" value="1"/>
</dbReference>
<feature type="domain" description="Response regulatory" evidence="12">
    <location>
        <begin position="3"/>
        <end position="116"/>
    </location>
</feature>
<organism evidence="14 15">
    <name type="scientific">Bogoriella caseilytica</name>
    <dbReference type="NCBI Taxonomy" id="56055"/>
    <lineage>
        <taxon>Bacteria</taxon>
        <taxon>Bacillati</taxon>
        <taxon>Actinomycetota</taxon>
        <taxon>Actinomycetes</taxon>
        <taxon>Micrococcales</taxon>
        <taxon>Bogoriellaceae</taxon>
        <taxon>Bogoriella</taxon>
    </lineage>
</organism>
<keyword evidence="5" id="KW-0805">Transcription regulation</keyword>
<dbReference type="PANTHER" id="PTHR48111:SF50">
    <property type="entry name" value="KDP OPERON TRANSCRIPTIONAL REGULATORY PROTEIN KDPE"/>
    <property type="match status" value="1"/>
</dbReference>
<evidence type="ECO:0000313" key="15">
    <source>
        <dbReference type="Proteomes" id="UP000280668"/>
    </source>
</evidence>
<feature type="modified residue" description="4-aspartylphosphate" evidence="10">
    <location>
        <position position="52"/>
    </location>
</feature>
<evidence type="ECO:0000256" key="4">
    <source>
        <dbReference type="ARBA" id="ARBA00023012"/>
    </source>
</evidence>
<dbReference type="InterPro" id="IPR001789">
    <property type="entry name" value="Sig_transdc_resp-reg_receiver"/>
</dbReference>
<keyword evidence="7" id="KW-0804">Transcription</keyword>
<keyword evidence="2" id="KW-0963">Cytoplasm</keyword>
<feature type="domain" description="OmpR/PhoB-type" evidence="13">
    <location>
        <begin position="123"/>
        <end position="221"/>
    </location>
</feature>
<comment type="subcellular location">
    <subcellularLocation>
        <location evidence="1">Cytoplasm</location>
    </subcellularLocation>
</comment>
<dbReference type="GO" id="GO:0000987">
    <property type="term" value="F:cis-regulatory region sequence-specific DNA binding"/>
    <property type="evidence" value="ECO:0007669"/>
    <property type="project" value="UniProtKB-ARBA"/>
</dbReference>
<accession>A0A3N2BC35</accession>
<dbReference type="Pfam" id="PF00072">
    <property type="entry name" value="Response_reg"/>
    <property type="match status" value="1"/>
</dbReference>
<dbReference type="PANTHER" id="PTHR48111">
    <property type="entry name" value="REGULATOR OF RPOS"/>
    <property type="match status" value="1"/>
</dbReference>
<dbReference type="GO" id="GO:0045893">
    <property type="term" value="P:positive regulation of DNA-templated transcription"/>
    <property type="evidence" value="ECO:0007669"/>
    <property type="project" value="UniProtKB-ARBA"/>
</dbReference>
<evidence type="ECO:0000256" key="2">
    <source>
        <dbReference type="ARBA" id="ARBA00022490"/>
    </source>
</evidence>
<dbReference type="InterPro" id="IPR039420">
    <property type="entry name" value="WalR-like"/>
</dbReference>
<feature type="DNA-binding region" description="OmpR/PhoB-type" evidence="11">
    <location>
        <begin position="123"/>
        <end position="221"/>
    </location>
</feature>
<dbReference type="FunFam" id="3.40.50.2300:FF:000021">
    <property type="entry name" value="Two-component system response regulator KdpE"/>
    <property type="match status" value="1"/>
</dbReference>
<sequence>MIRLLLVEDDPALVRTLVIVLEAHGYAVRAVTDGRSALSAVREQQPDLVVLDLGLPDLDGLDLVETVRPWYRAPILVLSARDAETTKVHALRAGADDYVTKPFGVEELLARIEALLRRSDPASDTVRSGDLAVDLAAHRVERDGDEVHLTPTEWRMLEVLVRARGALVSQQALLQTVWGPQYARETNYLRVYLAQLRHKLEDDPARPRHLLTEPGAGYRFR</sequence>
<gene>
    <name evidence="14" type="ORF">EDD31_1148</name>
</gene>
<keyword evidence="4" id="KW-0902">Two-component regulatory system</keyword>
<dbReference type="SMART" id="SM00862">
    <property type="entry name" value="Trans_reg_C"/>
    <property type="match status" value="1"/>
</dbReference>
<dbReference type="GO" id="GO:0000156">
    <property type="term" value="F:phosphorelay response regulator activity"/>
    <property type="evidence" value="ECO:0007669"/>
    <property type="project" value="TreeGrafter"/>
</dbReference>
<dbReference type="PROSITE" id="PS50110">
    <property type="entry name" value="RESPONSE_REGULATORY"/>
    <property type="match status" value="1"/>
</dbReference>
<evidence type="ECO:0000256" key="5">
    <source>
        <dbReference type="ARBA" id="ARBA00023015"/>
    </source>
</evidence>
<evidence type="ECO:0000256" key="3">
    <source>
        <dbReference type="ARBA" id="ARBA00022553"/>
    </source>
</evidence>
<dbReference type="GO" id="GO:0032993">
    <property type="term" value="C:protein-DNA complex"/>
    <property type="evidence" value="ECO:0007669"/>
    <property type="project" value="TreeGrafter"/>
</dbReference>
<dbReference type="InterPro" id="IPR036388">
    <property type="entry name" value="WH-like_DNA-bd_sf"/>
</dbReference>
<dbReference type="RefSeq" id="WP_123303305.1">
    <property type="nucleotide sequence ID" value="NZ_RKHK01000001.1"/>
</dbReference>
<protein>
    <recommendedName>
        <fullName evidence="9">Transcriptional regulatory protein KdpE</fullName>
    </recommendedName>
</protein>
<evidence type="ECO:0000256" key="6">
    <source>
        <dbReference type="ARBA" id="ARBA00023125"/>
    </source>
</evidence>
<evidence type="ECO:0000259" key="13">
    <source>
        <dbReference type="PROSITE" id="PS51755"/>
    </source>
</evidence>
<evidence type="ECO:0000256" key="7">
    <source>
        <dbReference type="ARBA" id="ARBA00023163"/>
    </source>
</evidence>
<keyword evidence="6 11" id="KW-0238">DNA-binding</keyword>
<dbReference type="Pfam" id="PF00486">
    <property type="entry name" value="Trans_reg_C"/>
    <property type="match status" value="1"/>
</dbReference>
<dbReference type="InterPro" id="IPR011006">
    <property type="entry name" value="CheY-like_superfamily"/>
</dbReference>